<name>A0A179V9V2_9MYCO</name>
<dbReference type="Gene3D" id="3.40.960.10">
    <property type="entry name" value="VSR Endonuclease"/>
    <property type="match status" value="1"/>
</dbReference>
<dbReference type="Pfam" id="PF04480">
    <property type="entry name" value="DUF559"/>
    <property type="match status" value="1"/>
</dbReference>
<comment type="caution">
    <text evidence="2">The sequence shown here is derived from an EMBL/GenBank/DDBJ whole genome shotgun (WGS) entry which is preliminary data.</text>
</comment>
<protein>
    <recommendedName>
        <fullName evidence="1">DUF559 domain-containing protein</fullName>
    </recommendedName>
</protein>
<evidence type="ECO:0000313" key="3">
    <source>
        <dbReference type="Proteomes" id="UP000186919"/>
    </source>
</evidence>
<gene>
    <name evidence="2" type="ORF">AWB85_24460</name>
</gene>
<sequence>MAEIEFPFLGTEAIADGLLTGHQLRRDFQAVYRNVYVPKGVELLPTQRARAAWLWSRRRATVVGLSASALHGSRWIDTSTPAELNRGPRDPVDGIRIHTERLDPREVVEVDGVPTTSITRTAFDLARRPMACLALQRLDALARATSFRNDEVLEIAENHKGVRGLVQLRHVLPLVDRGAESPQETRTRYLLLRAGLPKPETQIQVFTRYGEFVARIDMGWREEQVGVEFDGAQHWTDPRQRTRDIDRSAQLAAEGWRIVRVSSDMLKHRAGTIVSRVYEALGQSRFGPRRMSTS</sequence>
<proteinExistence type="predicted"/>
<evidence type="ECO:0000313" key="2">
    <source>
        <dbReference type="EMBL" id="OAT68514.1"/>
    </source>
</evidence>
<dbReference type="AlphaFoldDB" id="A0A179V9V2"/>
<feature type="domain" description="DUF559" evidence="1">
    <location>
        <begin position="217"/>
        <end position="281"/>
    </location>
</feature>
<dbReference type="Proteomes" id="UP000186919">
    <property type="component" value="Unassembled WGS sequence"/>
</dbReference>
<dbReference type="EMBL" id="LQYE01000014">
    <property type="protein sequence ID" value="OAT68514.1"/>
    <property type="molecule type" value="Genomic_DNA"/>
</dbReference>
<accession>A0A179V9V2</accession>
<organism evidence="2 3">
    <name type="scientific">Mycobacteroides immunogenum</name>
    <dbReference type="NCBI Taxonomy" id="83262"/>
    <lineage>
        <taxon>Bacteria</taxon>
        <taxon>Bacillati</taxon>
        <taxon>Actinomycetota</taxon>
        <taxon>Actinomycetes</taxon>
        <taxon>Mycobacteriales</taxon>
        <taxon>Mycobacteriaceae</taxon>
        <taxon>Mycobacteroides</taxon>
    </lineage>
</organism>
<dbReference type="SUPFAM" id="SSF52980">
    <property type="entry name" value="Restriction endonuclease-like"/>
    <property type="match status" value="1"/>
</dbReference>
<dbReference type="InterPro" id="IPR011335">
    <property type="entry name" value="Restrct_endonuc-II-like"/>
</dbReference>
<evidence type="ECO:0000259" key="1">
    <source>
        <dbReference type="Pfam" id="PF04480"/>
    </source>
</evidence>
<reference evidence="2 3" key="1">
    <citation type="submission" date="2016-01" db="EMBL/GenBank/DDBJ databases">
        <title>Mycobacterium immunogenum strain CD11_6 genome sequencing and assembly.</title>
        <authorList>
            <person name="Kaur G."/>
            <person name="Nair G.R."/>
            <person name="Mayilraj S."/>
        </authorList>
    </citation>
    <scope>NUCLEOTIDE SEQUENCE [LARGE SCALE GENOMIC DNA]</scope>
    <source>
        <strain evidence="2 3">CD11-6</strain>
    </source>
</reference>
<dbReference type="InterPro" id="IPR007569">
    <property type="entry name" value="DUF559"/>
</dbReference>